<dbReference type="GO" id="GO:0005975">
    <property type="term" value="P:carbohydrate metabolic process"/>
    <property type="evidence" value="ECO:0007669"/>
    <property type="project" value="InterPro"/>
</dbReference>
<sequence length="339" mass="38075">MTHWNLALDMAQRLRGHWRRSLRVPLQGRRAILVLHRVLPDEDAARLPHRAPYCLGPESFKHLLMSLVEVSRIVCLDTALKPHHDPRACIALTFDDGWRDNAEVAAPLLEHYALPASIFVTTGLLGRPRGVWWEVIGEGLWQGRACQLIHDSLCDAGLPPPPLPPAHPDHAYSEALLDYLTALRRCDPLTVNAVAEALYPDLDQPPHGLDPFSVRRLEHSGLFRFGAHGVLPESLDPLSDARICWHIRRSRDDLAKLCESPLEAFSYPDEQPSRRLRRLASRCGVRQALAGCGGWLTPQLDPLALPRIPISQPVAQSPGRLYDWLLSHWQPLDTLPPTH</sequence>
<dbReference type="GO" id="GO:0016810">
    <property type="term" value="F:hydrolase activity, acting on carbon-nitrogen (but not peptide) bonds"/>
    <property type="evidence" value="ECO:0007669"/>
    <property type="project" value="InterPro"/>
</dbReference>
<dbReference type="SUPFAM" id="SSF88713">
    <property type="entry name" value="Glycoside hydrolase/deacetylase"/>
    <property type="match status" value="1"/>
</dbReference>
<keyword evidence="2" id="KW-0732">Signal</keyword>
<evidence type="ECO:0000256" key="1">
    <source>
        <dbReference type="ARBA" id="ARBA00004613"/>
    </source>
</evidence>
<evidence type="ECO:0000259" key="3">
    <source>
        <dbReference type="Pfam" id="PF01522"/>
    </source>
</evidence>
<evidence type="ECO:0000256" key="2">
    <source>
        <dbReference type="ARBA" id="ARBA00022729"/>
    </source>
</evidence>
<dbReference type="InterPro" id="IPR011330">
    <property type="entry name" value="Glyco_hydro/deAcase_b/a-brl"/>
</dbReference>
<dbReference type="PANTHER" id="PTHR34216:SF3">
    <property type="entry name" value="POLY-BETA-1,6-N-ACETYL-D-GLUCOSAMINE N-DEACETYLASE"/>
    <property type="match status" value="1"/>
</dbReference>
<name>A0A1G9W7A0_9GAMM</name>
<dbReference type="InterPro" id="IPR051398">
    <property type="entry name" value="Polysacch_Deacetylase"/>
</dbReference>
<comment type="subcellular location">
    <subcellularLocation>
        <location evidence="1">Secreted</location>
    </subcellularLocation>
</comment>
<feature type="domain" description="NodB homology" evidence="3">
    <location>
        <begin position="213"/>
        <end position="287"/>
    </location>
</feature>
<keyword evidence="5" id="KW-1185">Reference proteome</keyword>
<feature type="domain" description="NodB homology" evidence="3">
    <location>
        <begin position="86"/>
        <end position="128"/>
    </location>
</feature>
<dbReference type="InterPro" id="IPR002509">
    <property type="entry name" value="NODB_dom"/>
</dbReference>
<protein>
    <submittedName>
        <fullName evidence="4">Polysaccharide deacetylase</fullName>
    </submittedName>
</protein>
<dbReference type="CDD" id="cd10918">
    <property type="entry name" value="CE4_NodB_like_5s_6s"/>
    <property type="match status" value="1"/>
</dbReference>
<dbReference type="RefSeq" id="WP_089660549.1">
    <property type="nucleotide sequence ID" value="NZ_FNGH01000020.1"/>
</dbReference>
<dbReference type="GO" id="GO:0005576">
    <property type="term" value="C:extracellular region"/>
    <property type="evidence" value="ECO:0007669"/>
    <property type="project" value="UniProtKB-SubCell"/>
</dbReference>
<dbReference type="PANTHER" id="PTHR34216">
    <property type="match status" value="1"/>
</dbReference>
<dbReference type="EMBL" id="FNGH01000020">
    <property type="protein sequence ID" value="SDM80101.1"/>
    <property type="molecule type" value="Genomic_DNA"/>
</dbReference>
<dbReference type="OrthoDB" id="9814639at2"/>
<gene>
    <name evidence="4" type="ORF">SAMN05192555_1203</name>
</gene>
<dbReference type="STRING" id="48727.SAMN05192555_1203"/>
<evidence type="ECO:0000313" key="4">
    <source>
        <dbReference type="EMBL" id="SDM80101.1"/>
    </source>
</evidence>
<dbReference type="AlphaFoldDB" id="A0A1G9W7A0"/>
<dbReference type="Gene3D" id="3.20.20.370">
    <property type="entry name" value="Glycoside hydrolase/deacetylase"/>
    <property type="match status" value="1"/>
</dbReference>
<dbReference type="Pfam" id="PF01522">
    <property type="entry name" value="Polysacc_deac_1"/>
    <property type="match status" value="2"/>
</dbReference>
<evidence type="ECO:0000313" key="5">
    <source>
        <dbReference type="Proteomes" id="UP000199107"/>
    </source>
</evidence>
<proteinExistence type="predicted"/>
<organism evidence="4 5">
    <name type="scientific">Franzmannia pantelleriensis</name>
    <dbReference type="NCBI Taxonomy" id="48727"/>
    <lineage>
        <taxon>Bacteria</taxon>
        <taxon>Pseudomonadati</taxon>
        <taxon>Pseudomonadota</taxon>
        <taxon>Gammaproteobacteria</taxon>
        <taxon>Oceanospirillales</taxon>
        <taxon>Halomonadaceae</taxon>
        <taxon>Franzmannia</taxon>
    </lineage>
</organism>
<accession>A0A1G9W7A0</accession>
<dbReference type="Proteomes" id="UP000199107">
    <property type="component" value="Unassembled WGS sequence"/>
</dbReference>
<reference evidence="5" key="1">
    <citation type="submission" date="2016-10" db="EMBL/GenBank/DDBJ databases">
        <authorList>
            <person name="Varghese N."/>
            <person name="Submissions S."/>
        </authorList>
    </citation>
    <scope>NUCLEOTIDE SEQUENCE [LARGE SCALE GENOMIC DNA]</scope>
    <source>
        <strain evidence="5">AAP</strain>
    </source>
</reference>